<keyword evidence="3" id="KW-0732">Signal</keyword>
<reference evidence="4" key="1">
    <citation type="submission" date="2022-10" db="EMBL/GenBank/DDBJ databases">
        <authorList>
            <person name="Byrne P K."/>
        </authorList>
    </citation>
    <scope>NUCLEOTIDE SEQUENCE</scope>
    <source>
        <strain evidence="4">IFO1815</strain>
    </source>
</reference>
<name>A0AA35NFM8_SACMI</name>
<feature type="region of interest" description="Disordered" evidence="1">
    <location>
        <begin position="314"/>
        <end position="350"/>
    </location>
</feature>
<sequence>MRLPKVSIWKVLLLLNFFALHEWQLASAANLPSLSTSTKAKDNSSKASSTAKTTTSLSKSSATSKNVVSTHNTTSKSKMPKITSSASTSLHSNSSTSLNSNSSAWSNFNGLSTSSIIPSSVYIPVTNGNKFIYQAHHPNGTVFIAFAGCLGAILLSLTGAWIALSVKSWRSARRENKLRNLENQYQYDPFYFQSGSNDAESETSSHSDDSDISEKVIKNKSSRMSLYTLGSTSVLNLLNNKTDGNENFRSSMFISPTEILQCDANNSNTWSQQSNNSAIYDSLSSTPREPGATQILGNFTDSTNPFGHAAYNLDIDSGDRSTPKSNGSQGKVKKYRPPSVHLDQLLDGST</sequence>
<dbReference type="EMBL" id="OX365771">
    <property type="protein sequence ID" value="CAI4036313.1"/>
    <property type="molecule type" value="Genomic_DNA"/>
</dbReference>
<feature type="signal peptide" evidence="3">
    <location>
        <begin position="1"/>
        <end position="28"/>
    </location>
</feature>
<dbReference type="Proteomes" id="UP001161438">
    <property type="component" value="Chromosome 15"/>
</dbReference>
<evidence type="ECO:0000256" key="1">
    <source>
        <dbReference type="SAM" id="MobiDB-lite"/>
    </source>
</evidence>
<dbReference type="GO" id="GO:0000324">
    <property type="term" value="C:fungal-type vacuole"/>
    <property type="evidence" value="ECO:0007669"/>
    <property type="project" value="TreeGrafter"/>
</dbReference>
<keyword evidence="5" id="KW-1185">Reference proteome</keyword>
<dbReference type="AlphaFoldDB" id="A0AA35NFM8"/>
<evidence type="ECO:0000256" key="3">
    <source>
        <dbReference type="SAM" id="SignalP"/>
    </source>
</evidence>
<feature type="compositionally biased region" description="Low complexity" evidence="1">
    <location>
        <begin position="84"/>
        <end position="95"/>
    </location>
</feature>
<keyword evidence="2" id="KW-0472">Membrane</keyword>
<evidence type="ECO:0000313" key="4">
    <source>
        <dbReference type="EMBL" id="CAI4036313.1"/>
    </source>
</evidence>
<evidence type="ECO:0000256" key="2">
    <source>
        <dbReference type="SAM" id="Phobius"/>
    </source>
</evidence>
<evidence type="ECO:0008006" key="6">
    <source>
        <dbReference type="Google" id="ProtNLM"/>
    </source>
</evidence>
<feature type="compositionally biased region" description="Low complexity" evidence="1">
    <location>
        <begin position="45"/>
        <end position="65"/>
    </location>
</feature>
<dbReference type="InterPro" id="IPR051009">
    <property type="entry name" value="PRM"/>
</dbReference>
<accession>A0AA35NFM8</accession>
<organism evidence="4 5">
    <name type="scientific">Saccharomyces mikatae IFO 1815</name>
    <dbReference type="NCBI Taxonomy" id="226126"/>
    <lineage>
        <taxon>Eukaryota</taxon>
        <taxon>Fungi</taxon>
        <taxon>Dikarya</taxon>
        <taxon>Ascomycota</taxon>
        <taxon>Saccharomycotina</taxon>
        <taxon>Saccharomycetes</taxon>
        <taxon>Saccharomycetales</taxon>
        <taxon>Saccharomycetaceae</taxon>
        <taxon>Saccharomyces</taxon>
    </lineage>
</organism>
<evidence type="ECO:0000313" key="5">
    <source>
        <dbReference type="Proteomes" id="UP001161438"/>
    </source>
</evidence>
<feature type="chain" id="PRO_5041320823" description="Csi2p" evidence="3">
    <location>
        <begin position="29"/>
        <end position="350"/>
    </location>
</feature>
<feature type="transmembrane region" description="Helical" evidence="2">
    <location>
        <begin position="142"/>
        <end position="164"/>
    </location>
</feature>
<feature type="region of interest" description="Disordered" evidence="1">
    <location>
        <begin position="35"/>
        <end position="95"/>
    </location>
</feature>
<dbReference type="GeneID" id="80921221"/>
<dbReference type="RefSeq" id="XP_056079433.1">
    <property type="nucleotide sequence ID" value="XM_056225634.1"/>
</dbReference>
<feature type="compositionally biased region" description="Polar residues" evidence="1">
    <location>
        <begin position="66"/>
        <end position="77"/>
    </location>
</feature>
<dbReference type="PANTHER" id="PTHR36089">
    <property type="entry name" value="CHITIN SYNTHASE 3 COMPLEX PROTEIN CSI2-RELATED"/>
    <property type="match status" value="1"/>
</dbReference>
<gene>
    <name evidence="4" type="primary">SMKI15G1520</name>
    <name evidence="4" type="ORF">SMKI_15G1520</name>
</gene>
<proteinExistence type="predicted"/>
<dbReference type="PANTHER" id="PTHR36089:SF1">
    <property type="entry name" value="CHITIN SYNTHASE 3 COMPLEX PROTEIN CSI2-RELATED"/>
    <property type="match status" value="1"/>
</dbReference>
<keyword evidence="2" id="KW-1133">Transmembrane helix</keyword>
<dbReference type="GO" id="GO:0005935">
    <property type="term" value="C:cellular bud neck"/>
    <property type="evidence" value="ECO:0007669"/>
    <property type="project" value="TreeGrafter"/>
</dbReference>
<protein>
    <recommendedName>
        <fullName evidence="6">Csi2p</fullName>
    </recommendedName>
</protein>
<keyword evidence="2" id="KW-0812">Transmembrane</keyword>